<dbReference type="EMBL" id="AMZH03009532">
    <property type="protein sequence ID" value="RRT56649.1"/>
    <property type="molecule type" value="Genomic_DNA"/>
</dbReference>
<comment type="caution">
    <text evidence="1">The sequence shown here is derived from an EMBL/GenBank/DDBJ whole genome shotgun (WGS) entry which is preliminary data.</text>
</comment>
<proteinExistence type="predicted"/>
<dbReference type="AlphaFoldDB" id="A0A426YY41"/>
<name>A0A426YY41_ENSVE</name>
<evidence type="ECO:0000313" key="1">
    <source>
        <dbReference type="EMBL" id="RRT56649.1"/>
    </source>
</evidence>
<accession>A0A426YY41</accession>
<protein>
    <submittedName>
        <fullName evidence="1">Uncharacterized protein</fullName>
    </submittedName>
</protein>
<sequence length="81" mass="9116">MPRGGHCPNSRSARGLLPVVSRVGQLLLDCSKLVSGEWGSFQQQRHGELRLGQKYAMRTYRTSYADARGGDNYSDCREMPR</sequence>
<gene>
    <name evidence="1" type="ORF">B296_00004357</name>
</gene>
<dbReference type="Proteomes" id="UP000287651">
    <property type="component" value="Unassembled WGS sequence"/>
</dbReference>
<organism evidence="1 2">
    <name type="scientific">Ensete ventricosum</name>
    <name type="common">Abyssinian banana</name>
    <name type="synonym">Musa ensete</name>
    <dbReference type="NCBI Taxonomy" id="4639"/>
    <lineage>
        <taxon>Eukaryota</taxon>
        <taxon>Viridiplantae</taxon>
        <taxon>Streptophyta</taxon>
        <taxon>Embryophyta</taxon>
        <taxon>Tracheophyta</taxon>
        <taxon>Spermatophyta</taxon>
        <taxon>Magnoliopsida</taxon>
        <taxon>Liliopsida</taxon>
        <taxon>Zingiberales</taxon>
        <taxon>Musaceae</taxon>
        <taxon>Ensete</taxon>
    </lineage>
</organism>
<evidence type="ECO:0000313" key="2">
    <source>
        <dbReference type="Proteomes" id="UP000287651"/>
    </source>
</evidence>
<reference evidence="1 2" key="1">
    <citation type="journal article" date="2014" name="Agronomy (Basel)">
        <title>A Draft Genome Sequence for Ensete ventricosum, the Drought-Tolerant Tree Against Hunger.</title>
        <authorList>
            <person name="Harrison J."/>
            <person name="Moore K.A."/>
            <person name="Paszkiewicz K."/>
            <person name="Jones T."/>
            <person name="Grant M."/>
            <person name="Ambacheew D."/>
            <person name="Muzemil S."/>
            <person name="Studholme D.J."/>
        </authorList>
    </citation>
    <scope>NUCLEOTIDE SEQUENCE [LARGE SCALE GENOMIC DNA]</scope>
</reference>